<evidence type="ECO:0000256" key="1">
    <source>
        <dbReference type="SAM" id="MobiDB-lite"/>
    </source>
</evidence>
<dbReference type="Proteomes" id="UP000244336">
    <property type="component" value="Chromosome 9"/>
</dbReference>
<reference evidence="2 3" key="1">
    <citation type="submission" date="2018-04" db="EMBL/GenBank/DDBJ databases">
        <title>WGS assembly of Panicum hallii var. hallii HAL2.</title>
        <authorList>
            <person name="Lovell J."/>
            <person name="Jenkins J."/>
            <person name="Lowry D."/>
            <person name="Mamidi S."/>
            <person name="Sreedasyam A."/>
            <person name="Weng X."/>
            <person name="Barry K."/>
            <person name="Bonette J."/>
            <person name="Campitelli B."/>
            <person name="Daum C."/>
            <person name="Gordon S."/>
            <person name="Gould B."/>
            <person name="Lipzen A."/>
            <person name="MacQueen A."/>
            <person name="Palacio-Mejia J."/>
            <person name="Plott C."/>
            <person name="Shakirov E."/>
            <person name="Shu S."/>
            <person name="Yoshinaga Y."/>
            <person name="Zane M."/>
            <person name="Rokhsar D."/>
            <person name="Grimwood J."/>
            <person name="Schmutz J."/>
            <person name="Juenger T."/>
        </authorList>
    </citation>
    <scope>NUCLEOTIDE SEQUENCE [LARGE SCALE GENOMIC DNA]</scope>
    <source>
        <strain evidence="3">cv. HAL2</strain>
    </source>
</reference>
<dbReference type="EMBL" id="CM009757">
    <property type="protein sequence ID" value="PUZ38805.1"/>
    <property type="molecule type" value="Genomic_DNA"/>
</dbReference>
<feature type="compositionally biased region" description="Basic and acidic residues" evidence="1">
    <location>
        <begin position="1"/>
        <end position="15"/>
    </location>
</feature>
<sequence length="106" mass="11535">MLAREPRSPARRSADGPRPPTRSRLTAARAQGRGGAARPSQNGLTREARARAPLEQRAPNAARRSTRAPPDAARRLWERGRHREVQVAVGAGSGIDAGKQEDKGWR</sequence>
<protein>
    <submittedName>
        <fullName evidence="2">Uncharacterized protein</fullName>
    </submittedName>
</protein>
<proteinExistence type="predicted"/>
<name>A0A2T7C640_9POAL</name>
<dbReference type="AlphaFoldDB" id="A0A2T7C640"/>
<feature type="compositionally biased region" description="Basic and acidic residues" evidence="1">
    <location>
        <begin position="72"/>
        <end position="85"/>
    </location>
</feature>
<evidence type="ECO:0000313" key="2">
    <source>
        <dbReference type="EMBL" id="PUZ38805.1"/>
    </source>
</evidence>
<gene>
    <name evidence="2" type="ORF">GQ55_9G225300</name>
</gene>
<dbReference type="Gramene" id="PUZ38805">
    <property type="protein sequence ID" value="PUZ38805"/>
    <property type="gene ID" value="GQ55_9G225300"/>
</dbReference>
<keyword evidence="3" id="KW-1185">Reference proteome</keyword>
<accession>A0A2T7C640</accession>
<feature type="region of interest" description="Disordered" evidence="1">
    <location>
        <begin position="1"/>
        <end position="106"/>
    </location>
</feature>
<organism evidence="2 3">
    <name type="scientific">Panicum hallii var. hallii</name>
    <dbReference type="NCBI Taxonomy" id="1504633"/>
    <lineage>
        <taxon>Eukaryota</taxon>
        <taxon>Viridiplantae</taxon>
        <taxon>Streptophyta</taxon>
        <taxon>Embryophyta</taxon>
        <taxon>Tracheophyta</taxon>
        <taxon>Spermatophyta</taxon>
        <taxon>Magnoliopsida</taxon>
        <taxon>Liliopsida</taxon>
        <taxon>Poales</taxon>
        <taxon>Poaceae</taxon>
        <taxon>PACMAD clade</taxon>
        <taxon>Panicoideae</taxon>
        <taxon>Panicodae</taxon>
        <taxon>Paniceae</taxon>
        <taxon>Panicinae</taxon>
        <taxon>Panicum</taxon>
        <taxon>Panicum sect. Panicum</taxon>
    </lineage>
</organism>
<evidence type="ECO:0000313" key="3">
    <source>
        <dbReference type="Proteomes" id="UP000244336"/>
    </source>
</evidence>